<evidence type="ECO:0000313" key="1">
    <source>
        <dbReference type="EMBL" id="GAA4255737.1"/>
    </source>
</evidence>
<proteinExistence type="predicted"/>
<evidence type="ECO:0000313" key="2">
    <source>
        <dbReference type="Proteomes" id="UP001500620"/>
    </source>
</evidence>
<accession>A0ABP8DH90</accession>
<sequence>MLATAPHTTFVPFGSPAQPRLSLSSGRVSRGVLNGGWWPRSRDPAAELAGLVVAITDHYGPIRRLILNSHTWDTGFDRLVVGSGTVQIRWFSTAEPSLLVAITESGDQVNLLVVPPHASAATAGTAMAKAADPANRLHAPAILAALSNTPLTDGG</sequence>
<keyword evidence="2" id="KW-1185">Reference proteome</keyword>
<gene>
    <name evidence="1" type="ORF">GCM10022255_065740</name>
</gene>
<dbReference type="InterPro" id="IPR046036">
    <property type="entry name" value="DUF5994"/>
</dbReference>
<reference evidence="2" key="1">
    <citation type="journal article" date="2019" name="Int. J. Syst. Evol. Microbiol.">
        <title>The Global Catalogue of Microorganisms (GCM) 10K type strain sequencing project: providing services to taxonomists for standard genome sequencing and annotation.</title>
        <authorList>
            <consortium name="The Broad Institute Genomics Platform"/>
            <consortium name="The Broad Institute Genome Sequencing Center for Infectious Disease"/>
            <person name="Wu L."/>
            <person name="Ma J."/>
        </authorList>
    </citation>
    <scope>NUCLEOTIDE SEQUENCE [LARGE SCALE GENOMIC DNA]</scope>
    <source>
        <strain evidence="2">JCM 17441</strain>
    </source>
</reference>
<comment type="caution">
    <text evidence="1">The sequence shown here is derived from an EMBL/GenBank/DDBJ whole genome shotgun (WGS) entry which is preliminary data.</text>
</comment>
<dbReference type="EMBL" id="BAABAT010000022">
    <property type="protein sequence ID" value="GAA4255737.1"/>
    <property type="molecule type" value="Genomic_DNA"/>
</dbReference>
<evidence type="ECO:0008006" key="3">
    <source>
        <dbReference type="Google" id="ProtNLM"/>
    </source>
</evidence>
<dbReference type="RefSeq" id="WP_345132747.1">
    <property type="nucleotide sequence ID" value="NZ_BAABAT010000022.1"/>
</dbReference>
<dbReference type="Pfam" id="PF19457">
    <property type="entry name" value="DUF5994"/>
    <property type="match status" value="1"/>
</dbReference>
<protein>
    <recommendedName>
        <fullName evidence="3">SsgA family sporulation/cell division regulator</fullName>
    </recommendedName>
</protein>
<dbReference type="Proteomes" id="UP001500620">
    <property type="component" value="Unassembled WGS sequence"/>
</dbReference>
<organism evidence="1 2">
    <name type="scientific">Dactylosporangium darangshiense</name>
    <dbReference type="NCBI Taxonomy" id="579108"/>
    <lineage>
        <taxon>Bacteria</taxon>
        <taxon>Bacillati</taxon>
        <taxon>Actinomycetota</taxon>
        <taxon>Actinomycetes</taxon>
        <taxon>Micromonosporales</taxon>
        <taxon>Micromonosporaceae</taxon>
        <taxon>Dactylosporangium</taxon>
    </lineage>
</organism>
<name>A0ABP8DH90_9ACTN</name>